<gene>
    <name evidence="5" type="ORF">S01H4_43102</name>
</gene>
<keyword evidence="2" id="KW-0808">Transferase</keyword>
<dbReference type="InterPro" id="IPR012340">
    <property type="entry name" value="NA-bd_OB-fold"/>
</dbReference>
<comment type="caution">
    <text evidence="5">The sequence shown here is derived from an EMBL/GenBank/DDBJ whole genome shotgun (WGS) entry which is preliminary data.</text>
</comment>
<dbReference type="SUPFAM" id="SSF50249">
    <property type="entry name" value="Nucleic acid-binding proteins"/>
    <property type="match status" value="1"/>
</dbReference>
<protein>
    <recommendedName>
        <fullName evidence="4">TRAM domain-containing protein</fullName>
    </recommendedName>
</protein>
<evidence type="ECO:0000256" key="2">
    <source>
        <dbReference type="ARBA" id="ARBA00022679"/>
    </source>
</evidence>
<name>X1BJX0_9ZZZZ</name>
<evidence type="ECO:0000259" key="4">
    <source>
        <dbReference type="PROSITE" id="PS50926"/>
    </source>
</evidence>
<dbReference type="PROSITE" id="PS50926">
    <property type="entry name" value="TRAM"/>
    <property type="match status" value="1"/>
</dbReference>
<dbReference type="EMBL" id="BART01023742">
    <property type="protein sequence ID" value="GAG96204.1"/>
    <property type="molecule type" value="Genomic_DNA"/>
</dbReference>
<dbReference type="InterPro" id="IPR002792">
    <property type="entry name" value="TRAM_dom"/>
</dbReference>
<accession>X1BJX0</accession>
<dbReference type="GO" id="GO:0032259">
    <property type="term" value="P:methylation"/>
    <property type="evidence" value="ECO:0007669"/>
    <property type="project" value="UniProtKB-KW"/>
</dbReference>
<dbReference type="GO" id="GO:0006396">
    <property type="term" value="P:RNA processing"/>
    <property type="evidence" value="ECO:0007669"/>
    <property type="project" value="InterPro"/>
</dbReference>
<dbReference type="InterPro" id="IPR010280">
    <property type="entry name" value="U5_MeTrfase_fam"/>
</dbReference>
<dbReference type="Gene3D" id="2.40.50.140">
    <property type="entry name" value="Nucleic acid-binding proteins"/>
    <property type="match status" value="1"/>
</dbReference>
<dbReference type="Gene3D" id="2.40.50.1070">
    <property type="match status" value="1"/>
</dbReference>
<dbReference type="InterPro" id="IPR029063">
    <property type="entry name" value="SAM-dependent_MTases_sf"/>
</dbReference>
<dbReference type="PANTHER" id="PTHR11061:SF30">
    <property type="entry name" value="TRNA (URACIL(54)-C(5))-METHYLTRANSFERASE"/>
    <property type="match status" value="1"/>
</dbReference>
<organism evidence="5">
    <name type="scientific">marine sediment metagenome</name>
    <dbReference type="NCBI Taxonomy" id="412755"/>
    <lineage>
        <taxon>unclassified sequences</taxon>
        <taxon>metagenomes</taxon>
        <taxon>ecological metagenomes</taxon>
    </lineage>
</organism>
<dbReference type="PANTHER" id="PTHR11061">
    <property type="entry name" value="RNA M5U METHYLTRANSFERASE"/>
    <property type="match status" value="1"/>
</dbReference>
<keyword evidence="1" id="KW-0489">Methyltransferase</keyword>
<reference evidence="5" key="1">
    <citation type="journal article" date="2014" name="Front. Microbiol.">
        <title>High frequency of phylogenetically diverse reductive dehalogenase-homologous genes in deep subseafloor sedimentary metagenomes.</title>
        <authorList>
            <person name="Kawai M."/>
            <person name="Futagami T."/>
            <person name="Toyoda A."/>
            <person name="Takaki Y."/>
            <person name="Nishi S."/>
            <person name="Hori S."/>
            <person name="Arai W."/>
            <person name="Tsubouchi T."/>
            <person name="Morono Y."/>
            <person name="Uchiyama I."/>
            <person name="Ito T."/>
            <person name="Fujiyama A."/>
            <person name="Inagaki F."/>
            <person name="Takami H."/>
        </authorList>
    </citation>
    <scope>NUCLEOTIDE SEQUENCE</scope>
    <source>
        <strain evidence="5">Expedition CK06-06</strain>
    </source>
</reference>
<dbReference type="FunFam" id="2.40.50.140:FF:000097">
    <property type="entry name" value="23S rRNA (uracil(1939)-C(5))-methyltransferase RlmD"/>
    <property type="match status" value="1"/>
</dbReference>
<dbReference type="PROSITE" id="PS51687">
    <property type="entry name" value="SAM_MT_RNA_M5U"/>
    <property type="match status" value="1"/>
</dbReference>
<dbReference type="GO" id="GO:0008173">
    <property type="term" value="F:RNA methyltransferase activity"/>
    <property type="evidence" value="ECO:0007669"/>
    <property type="project" value="InterPro"/>
</dbReference>
<dbReference type="Pfam" id="PF01938">
    <property type="entry name" value="TRAM"/>
    <property type="match status" value="1"/>
</dbReference>
<dbReference type="AlphaFoldDB" id="X1BJX0"/>
<sequence length="266" mass="30200">MTKLKKGTEIELVVENLSFGGKGLARIDGFVIFIDRTIPGQRVLVRITRKKASYAEARVVELLQDSPKAIAPRCMHFGTCGGCLWQNLPYNEQLEVKRNLVWECLAHIGGLSNDIVLPVLPSPEVYYYRNKMEYSFGARRWLLPEELELSHLEKPRDFALGLHIKGFYDRVLDIEECHLQSPSSVSILKQVRQFALTSELPPYNTHDHTGFWRFLVVRDSKHTGQILVELITAPHRSSSSLIRQLSTLLQAEIPDISTLVHGISAK</sequence>
<evidence type="ECO:0000256" key="3">
    <source>
        <dbReference type="ARBA" id="ARBA00022691"/>
    </source>
</evidence>
<evidence type="ECO:0000313" key="5">
    <source>
        <dbReference type="EMBL" id="GAG96204.1"/>
    </source>
</evidence>
<evidence type="ECO:0000256" key="1">
    <source>
        <dbReference type="ARBA" id="ARBA00022603"/>
    </source>
</evidence>
<keyword evidence="3" id="KW-0949">S-adenosyl-L-methionine</keyword>
<proteinExistence type="predicted"/>
<feature type="domain" description="TRAM" evidence="4">
    <location>
        <begin position="3"/>
        <end position="61"/>
    </location>
</feature>
<dbReference type="SUPFAM" id="SSF53335">
    <property type="entry name" value="S-adenosyl-L-methionine-dependent methyltransferases"/>
    <property type="match status" value="1"/>
</dbReference>
<feature type="non-terminal residue" evidence="5">
    <location>
        <position position="266"/>
    </location>
</feature>